<keyword evidence="4 8" id="KW-1003">Cell membrane</keyword>
<proteinExistence type="inferred from homology"/>
<feature type="transmembrane region" description="Helical" evidence="8">
    <location>
        <begin position="40"/>
        <end position="59"/>
    </location>
</feature>
<feature type="transmembrane region" description="Helical" evidence="8">
    <location>
        <begin position="71"/>
        <end position="90"/>
    </location>
</feature>
<dbReference type="PANTHER" id="PTHR30294:SF38">
    <property type="entry name" value="TRANSPORT PERMEASE PROTEIN"/>
    <property type="match status" value="1"/>
</dbReference>
<keyword evidence="6 8" id="KW-1133">Transmembrane helix</keyword>
<comment type="similarity">
    <text evidence="2 8">Belongs to the ABC-2 integral membrane protein family.</text>
</comment>
<keyword evidence="5 8" id="KW-0812">Transmembrane</keyword>
<dbReference type="PIRSF" id="PIRSF006648">
    <property type="entry name" value="DrrB"/>
    <property type="match status" value="1"/>
</dbReference>
<dbReference type="Proteomes" id="UP000002506">
    <property type="component" value="Chromosome"/>
</dbReference>
<dbReference type="HOGENOM" id="CLU_039483_7_1_0"/>
<accession>D2BHQ1</accession>
<evidence type="ECO:0000256" key="4">
    <source>
        <dbReference type="ARBA" id="ARBA00022475"/>
    </source>
</evidence>
<evidence type="ECO:0000256" key="3">
    <source>
        <dbReference type="ARBA" id="ARBA00022448"/>
    </source>
</evidence>
<comment type="subcellular location">
    <subcellularLocation>
        <location evidence="1 8">Cell membrane</location>
        <topology evidence="1 8">Multi-pass membrane protein</topology>
    </subcellularLocation>
</comment>
<dbReference type="InterPro" id="IPR013525">
    <property type="entry name" value="ABC2_TM"/>
</dbReference>
<gene>
    <name evidence="10" type="ordered locus">DhcVS_718</name>
</gene>
<dbReference type="GO" id="GO:0140359">
    <property type="term" value="F:ABC-type transporter activity"/>
    <property type="evidence" value="ECO:0007669"/>
    <property type="project" value="InterPro"/>
</dbReference>
<feature type="transmembrane region" description="Helical" evidence="8">
    <location>
        <begin position="146"/>
        <end position="166"/>
    </location>
</feature>
<name>D2BHQ1_DEHMV</name>
<dbReference type="EMBL" id="CP001827">
    <property type="protein sequence ID" value="ACZ61851.1"/>
    <property type="molecule type" value="Genomic_DNA"/>
</dbReference>
<feature type="domain" description="ABC transmembrane type-2" evidence="9">
    <location>
        <begin position="28"/>
        <end position="259"/>
    </location>
</feature>
<reference evidence="10 11" key="1">
    <citation type="journal article" date="2009" name="PLoS Genet.">
        <title>Localized plasticity in the streamlined genomes of vinyl chloride respiring Dehalococcoides.</title>
        <authorList>
            <person name="McMurdie P.J."/>
            <person name="Behrens S.F."/>
            <person name="Muller J.A."/>
            <person name="Goke J."/>
            <person name="Ritalahti K.M."/>
            <person name="Wagner R."/>
            <person name="Goltsman E."/>
            <person name="Lapidus A."/>
            <person name="Holmes S."/>
            <person name="Loffler F.E."/>
            <person name="Spormann A.M."/>
        </authorList>
    </citation>
    <scope>NUCLEOTIDE SEQUENCE [LARGE SCALE GENOMIC DNA]</scope>
    <source>
        <strain evidence="10 11">VS</strain>
    </source>
</reference>
<dbReference type="GO" id="GO:0043190">
    <property type="term" value="C:ATP-binding cassette (ABC) transporter complex"/>
    <property type="evidence" value="ECO:0007669"/>
    <property type="project" value="InterPro"/>
</dbReference>
<keyword evidence="3 8" id="KW-0813">Transport</keyword>
<keyword evidence="7 8" id="KW-0472">Membrane</keyword>
<organism evidence="10 11">
    <name type="scientific">Dehalococcoides mccartyi (strain VS)</name>
    <dbReference type="NCBI Taxonomy" id="311424"/>
    <lineage>
        <taxon>Bacteria</taxon>
        <taxon>Bacillati</taxon>
        <taxon>Chloroflexota</taxon>
        <taxon>Dehalococcoidia</taxon>
        <taxon>Dehalococcoidales</taxon>
        <taxon>Dehalococcoidaceae</taxon>
        <taxon>Dehalococcoides</taxon>
    </lineage>
</organism>
<evidence type="ECO:0000313" key="11">
    <source>
        <dbReference type="Proteomes" id="UP000002506"/>
    </source>
</evidence>
<evidence type="ECO:0000256" key="8">
    <source>
        <dbReference type="RuleBase" id="RU361157"/>
    </source>
</evidence>
<evidence type="ECO:0000256" key="5">
    <source>
        <dbReference type="ARBA" id="ARBA00022692"/>
    </source>
</evidence>
<dbReference type="InterPro" id="IPR000412">
    <property type="entry name" value="ABC_2_transport"/>
</dbReference>
<dbReference type="PROSITE" id="PS51012">
    <property type="entry name" value="ABC_TM2"/>
    <property type="match status" value="1"/>
</dbReference>
<dbReference type="KEGG" id="dev:DhcVS_718"/>
<feature type="transmembrane region" description="Helical" evidence="8">
    <location>
        <begin position="234"/>
        <end position="256"/>
    </location>
</feature>
<evidence type="ECO:0000313" key="10">
    <source>
        <dbReference type="EMBL" id="ACZ61851.1"/>
    </source>
</evidence>
<dbReference type="Pfam" id="PF01061">
    <property type="entry name" value="ABC2_membrane"/>
    <property type="match status" value="1"/>
</dbReference>
<dbReference type="eggNOG" id="COG0842">
    <property type="taxonomic scope" value="Bacteria"/>
</dbReference>
<dbReference type="PANTHER" id="PTHR30294">
    <property type="entry name" value="MEMBRANE COMPONENT OF ABC TRANSPORTER YHHJ-RELATED"/>
    <property type="match status" value="1"/>
</dbReference>
<evidence type="ECO:0000259" key="9">
    <source>
        <dbReference type="PROSITE" id="PS51012"/>
    </source>
</evidence>
<protein>
    <recommendedName>
        <fullName evidence="8">Transport permease protein</fullName>
    </recommendedName>
</protein>
<dbReference type="InterPro" id="IPR051449">
    <property type="entry name" value="ABC-2_transporter_component"/>
</dbReference>
<feature type="transmembrane region" description="Helical" evidence="8">
    <location>
        <begin position="178"/>
        <end position="198"/>
    </location>
</feature>
<evidence type="ECO:0000256" key="6">
    <source>
        <dbReference type="ARBA" id="ARBA00022989"/>
    </source>
</evidence>
<evidence type="ECO:0000256" key="7">
    <source>
        <dbReference type="ARBA" id="ARBA00023136"/>
    </source>
</evidence>
<evidence type="ECO:0000256" key="2">
    <source>
        <dbReference type="ARBA" id="ARBA00007783"/>
    </source>
</evidence>
<evidence type="ECO:0000256" key="1">
    <source>
        <dbReference type="ARBA" id="ARBA00004651"/>
    </source>
</evidence>
<dbReference type="InterPro" id="IPR047817">
    <property type="entry name" value="ABC2_TM_bact-type"/>
</dbReference>
<feature type="transmembrane region" description="Helical" evidence="8">
    <location>
        <begin position="111"/>
        <end position="140"/>
    </location>
</feature>
<sequence length="260" mass="29019">MPVWKMPFCIPSAQEVLSAMNNILAIAQRLIRQLLHDRRTMALIIVVPVVVMGLIGISFPDATVLDYIAPAMLATLALFFSFLLTGISFLRETSQGTMERLMAAPVSRLNIVAGYLLGFFVFALLQTLIIVLFTIYVLGVNFQGELWQILLFQVLIITGAVTLGIFTSSFAKNEFQMVQFIPLIIVPQIFLCGVIWPVSQMPEWLQYLSNILPLTYSVDGMREIMLQGKNLTELGFQCGVLILFAVITTVLATLTVPKRR</sequence>
<dbReference type="AlphaFoldDB" id="D2BHQ1"/>